<dbReference type="FunFam" id="2.60.40.10:FF:000578">
    <property type="entry name" value="Leukemia inhibitory factor receptor"/>
    <property type="match status" value="1"/>
</dbReference>
<dbReference type="InParanoid" id="G3WMN4"/>
<feature type="domain" description="Fibronectin type-III" evidence="18">
    <location>
        <begin position="535"/>
        <end position="629"/>
    </location>
</feature>
<dbReference type="AlphaFoldDB" id="G3WMN4"/>
<gene>
    <name evidence="19" type="primary">LIFR</name>
</gene>
<keyword evidence="6" id="KW-0732">Signal</keyword>
<name>G3WMN4_SARHA</name>
<dbReference type="FunFam" id="2.60.40.10:FF:000738">
    <property type="entry name" value="Leukemia inhibitory factor receptor"/>
    <property type="match status" value="1"/>
</dbReference>
<dbReference type="STRING" id="9305.ENSSHAP00000016689"/>
<proteinExistence type="inferred from homology"/>
<dbReference type="PANTHER" id="PTHR23036:SF105">
    <property type="entry name" value="LEUKEMIA INHIBITORY FACTOR RECEPTOR"/>
    <property type="match status" value="1"/>
</dbReference>
<keyword evidence="7" id="KW-0677">Repeat</keyword>
<dbReference type="eggNOG" id="ENOG502QQF6">
    <property type="taxonomic scope" value="Eukaryota"/>
</dbReference>
<keyword evidence="9 17" id="KW-0472">Membrane</keyword>
<dbReference type="InterPro" id="IPR036116">
    <property type="entry name" value="FN3_sf"/>
</dbReference>
<reference evidence="19" key="2">
    <citation type="submission" date="2025-08" db="UniProtKB">
        <authorList>
            <consortium name="Ensembl"/>
        </authorList>
    </citation>
    <scope>IDENTIFICATION</scope>
</reference>
<feature type="compositionally biased region" description="Polar residues" evidence="16">
    <location>
        <begin position="1080"/>
        <end position="1098"/>
    </location>
</feature>
<dbReference type="PANTHER" id="PTHR23036">
    <property type="entry name" value="CYTOKINE RECEPTOR"/>
    <property type="match status" value="1"/>
</dbReference>
<dbReference type="InterPro" id="IPR003961">
    <property type="entry name" value="FN3_dom"/>
</dbReference>
<dbReference type="PROSITE" id="PS50853">
    <property type="entry name" value="FN3"/>
    <property type="match status" value="3"/>
</dbReference>
<dbReference type="FunFam" id="2.60.40.10:FF:000808">
    <property type="entry name" value="Leukemia inhibitory factor receptor"/>
    <property type="match status" value="1"/>
</dbReference>
<sequence>MEAYFYSRLLSKTGGNKRMSSSKFQWLSSIIFLYLVNQAHGQSRGVPHDLNCITHNLKVWDCSWEALPTINHGTYEICVINSSYPCIRTEKTHFEIPALTFADHEIKINSIHVSGNSVIKFILNERNVSLVPATLQDFNLTADFSTSTLYLKWNDNGSVFPSHSSVIWEIIVQYKEKMEVATVATLNTTLIGKDSVHHWNWTSDIPLECTPHYVKIRYYIDELHFFGQKEWSEWSPLRNISGPPVKENYEVFPRDKVVPVGSNMTFCCVVGEPVLSAQFGKESYSFIRLDRRSVAIKINNITVSPSSGTNVVFTTKSNLYGTVVFAGYPPDIPRKLNCETRDLKEITCSWNAGRPTGFFGPRGTNYILYERFSGRNVTYGRAEEHMNAIHQLIFQMITGQEIYNFTLEANNPLGRSEAVILVNITQRVCPHTPSKLIAKDINSTAIFLYWHLSGNFANINLLCEIEINATYSGQELRNITVRGLETSSYHVYMDKLMPYTMYTFRVRCSSENFWKWSKWSNEKHYLTTEGIPSKGPDIWREWRADGKSVIIYWKPLSLNEANGKILSYNVSYWSEEKTRYLSEIPDSQHKAEIKLDKNDDSDYIISVVAKNSAGSSPPSKITSMEIPNEDIKVEQIVGIGNGILFHWNYDPNMTCDYVIKWCNSTRSEPCLTDWKKFPANSTGALVEYDNFRSGTRYNFFLYGCKNQKYQLLRSILGYTEELAPSVAPNFTVEDTSSDSILVKWEDIPVEDLRGFLRGYLFYFEKGEKGTSKIQGLESGRSDVKVKNITDITQKTLRIVDLQGKTGYHLLLQAYTGGGIGPGKSMYVVTKENSEGLIIAILIPVAVAIFVGVVTSILCYRKREWIKETFYPDIPNPENSKALQFHKSICEGSSTLKTLEMNPCTPNNVEVVETRSVAPKIEEDTEIKSPVTDGPEEGSDAEPENHVVVSYCPPIIEEEIANAGGEEAGSSSQVIYIDIQSMYQPQAKPEEELENHLVGGAGYKPQMHLPVTSTIENIITADDLEKTAGYRPQTNVNAWNLDSPDSPRSIDSNSEIASFGSPCSINSRQFLIPPKDEESPKSSNGGWSFTNFFQNKPND</sequence>
<dbReference type="FunCoup" id="G3WMN4">
    <property type="interactions" value="641"/>
</dbReference>
<evidence type="ECO:0000256" key="5">
    <source>
        <dbReference type="ARBA" id="ARBA00022692"/>
    </source>
</evidence>
<dbReference type="CTD" id="3977"/>
<dbReference type="Pfam" id="PF17971">
    <property type="entry name" value="LIFR_D2"/>
    <property type="match status" value="1"/>
</dbReference>
<evidence type="ECO:0000256" key="17">
    <source>
        <dbReference type="SAM" id="Phobius"/>
    </source>
</evidence>
<dbReference type="Proteomes" id="UP000007648">
    <property type="component" value="Unassembled WGS sequence"/>
</dbReference>
<dbReference type="Pfam" id="PF00041">
    <property type="entry name" value="fn3"/>
    <property type="match status" value="1"/>
</dbReference>
<dbReference type="InterPro" id="IPR040901">
    <property type="entry name" value="LIFR_N"/>
</dbReference>
<dbReference type="GO" id="GO:0019955">
    <property type="term" value="F:cytokine binding"/>
    <property type="evidence" value="ECO:0007669"/>
    <property type="project" value="TreeGrafter"/>
</dbReference>
<feature type="region of interest" description="Disordered" evidence="16">
    <location>
        <begin position="921"/>
        <end position="942"/>
    </location>
</feature>
<keyword evidence="8 17" id="KW-1133">Transmembrane helix</keyword>
<comment type="function">
    <text evidence="13">Signal-transducing molecule. May have a common pathway with IL6ST. The soluble form inhibits the biological activity of LIF by blocking its binding to receptors on target cells.</text>
</comment>
<dbReference type="Pfam" id="PF25552">
    <property type="entry name" value="LIFR_D4"/>
    <property type="match status" value="1"/>
</dbReference>
<dbReference type="GO" id="GO:0008284">
    <property type="term" value="P:positive regulation of cell population proliferation"/>
    <property type="evidence" value="ECO:0007669"/>
    <property type="project" value="Ensembl"/>
</dbReference>
<keyword evidence="5 17" id="KW-0812">Transmembrane</keyword>
<dbReference type="HOGENOM" id="CLU_283805_0_0_1"/>
<evidence type="ECO:0000256" key="10">
    <source>
        <dbReference type="ARBA" id="ARBA00023157"/>
    </source>
</evidence>
<dbReference type="FunFam" id="2.60.40.10:FF:001265">
    <property type="entry name" value="Leukemia inhibitory factor receptor"/>
    <property type="match status" value="1"/>
</dbReference>
<dbReference type="RefSeq" id="XP_031820168.1">
    <property type="nucleotide sequence ID" value="XM_031964308.1"/>
</dbReference>
<evidence type="ECO:0000256" key="14">
    <source>
        <dbReference type="ARBA" id="ARBA00062949"/>
    </source>
</evidence>
<feature type="transmembrane region" description="Helical" evidence="17">
    <location>
        <begin position="836"/>
        <end position="859"/>
    </location>
</feature>
<dbReference type="GO" id="GO:0004923">
    <property type="term" value="F:leukemia inhibitory factor receptor activity"/>
    <property type="evidence" value="ECO:0007669"/>
    <property type="project" value="Ensembl"/>
</dbReference>
<protein>
    <recommendedName>
        <fullName evidence="15">Leukemia inhibitory factor receptor</fullName>
    </recommendedName>
</protein>
<dbReference type="OMA" id="FFLYGCK"/>
<keyword evidence="10" id="KW-1015">Disulfide bond</keyword>
<feature type="compositionally biased region" description="Polar residues" evidence="16">
    <location>
        <begin position="1048"/>
        <end position="1068"/>
    </location>
</feature>
<evidence type="ECO:0000256" key="2">
    <source>
        <dbReference type="ARBA" id="ARBA00008921"/>
    </source>
</evidence>
<dbReference type="InterPro" id="IPR013783">
    <property type="entry name" value="Ig-like_fold"/>
</dbReference>
<dbReference type="Pfam" id="PF21177">
    <property type="entry name" value="LIF-R_Ig-like"/>
    <property type="match status" value="1"/>
</dbReference>
<dbReference type="GO" id="GO:0019838">
    <property type="term" value="F:growth factor binding"/>
    <property type="evidence" value="ECO:0007669"/>
    <property type="project" value="Ensembl"/>
</dbReference>
<dbReference type="SMART" id="SM00060">
    <property type="entry name" value="FN3"/>
    <property type="match status" value="4"/>
</dbReference>
<dbReference type="OrthoDB" id="6382334at2759"/>
<dbReference type="GO" id="GO:0009897">
    <property type="term" value="C:external side of plasma membrane"/>
    <property type="evidence" value="ECO:0007669"/>
    <property type="project" value="TreeGrafter"/>
</dbReference>
<dbReference type="KEGG" id="shr:100934579"/>
<reference evidence="19" key="3">
    <citation type="submission" date="2025-09" db="UniProtKB">
        <authorList>
            <consortium name="Ensembl"/>
        </authorList>
    </citation>
    <scope>IDENTIFICATION</scope>
</reference>
<dbReference type="Gene3D" id="2.60.40.10">
    <property type="entry name" value="Immunoglobulins"/>
    <property type="match status" value="8"/>
</dbReference>
<comment type="subunit">
    <text evidence="14">Heterodimer composed of LIFR and IL6ST. The heterodimer formed by LIFR and IL6ST interacts with the complex formed by CNTF and CNTFR.</text>
</comment>
<evidence type="ECO:0000256" key="8">
    <source>
        <dbReference type="ARBA" id="ARBA00022989"/>
    </source>
</evidence>
<dbReference type="GeneTree" id="ENSGT00940000155776"/>
<evidence type="ECO:0000256" key="6">
    <source>
        <dbReference type="ARBA" id="ARBA00022729"/>
    </source>
</evidence>
<dbReference type="GO" id="GO:0005127">
    <property type="term" value="F:ciliary neurotrophic factor receptor binding"/>
    <property type="evidence" value="ECO:0007669"/>
    <property type="project" value="Ensembl"/>
</dbReference>
<reference evidence="19 20" key="1">
    <citation type="journal article" date="2011" name="Proc. Natl. Acad. Sci. U.S.A.">
        <title>Genetic diversity and population structure of the endangered marsupial Sarcophilus harrisii (Tasmanian devil).</title>
        <authorList>
            <person name="Miller W."/>
            <person name="Hayes V.M."/>
            <person name="Ratan A."/>
            <person name="Petersen D.C."/>
            <person name="Wittekindt N.E."/>
            <person name="Miller J."/>
            <person name="Walenz B."/>
            <person name="Knight J."/>
            <person name="Qi J."/>
            <person name="Zhao F."/>
            <person name="Wang Q."/>
            <person name="Bedoya-Reina O.C."/>
            <person name="Katiyar N."/>
            <person name="Tomsho L.P."/>
            <person name="Kasson L.M."/>
            <person name="Hardie R.A."/>
            <person name="Woodbridge P."/>
            <person name="Tindall E.A."/>
            <person name="Bertelsen M.F."/>
            <person name="Dixon D."/>
            <person name="Pyecroft S."/>
            <person name="Helgen K.M."/>
            <person name="Lesk A.M."/>
            <person name="Pringle T.H."/>
            <person name="Patterson N."/>
            <person name="Zhang Y."/>
            <person name="Kreiss A."/>
            <person name="Woods G.M."/>
            <person name="Jones M.E."/>
            <person name="Schuster S.C."/>
        </authorList>
    </citation>
    <scope>NUCLEOTIDE SEQUENCE [LARGE SCALE GENOMIC DNA]</scope>
</reference>
<feature type="domain" description="Fibronectin type-III" evidence="18">
    <location>
        <begin position="432"/>
        <end position="530"/>
    </location>
</feature>
<dbReference type="FunFam" id="2.60.40.10:FF:001011">
    <property type="entry name" value="leukemia inhibitory factor receptor"/>
    <property type="match status" value="1"/>
</dbReference>
<dbReference type="GeneID" id="100934579"/>
<evidence type="ECO:0000256" key="9">
    <source>
        <dbReference type="ARBA" id="ARBA00023136"/>
    </source>
</evidence>
<dbReference type="GO" id="GO:0043235">
    <property type="term" value="C:receptor complex"/>
    <property type="evidence" value="ECO:0007669"/>
    <property type="project" value="Ensembl"/>
</dbReference>
<evidence type="ECO:0000256" key="4">
    <source>
        <dbReference type="ARBA" id="ARBA00022553"/>
    </source>
</evidence>
<evidence type="ECO:0000313" key="20">
    <source>
        <dbReference type="Proteomes" id="UP000007648"/>
    </source>
</evidence>
<dbReference type="Pfam" id="PF18207">
    <property type="entry name" value="LIFR_N"/>
    <property type="match status" value="1"/>
</dbReference>
<feature type="region of interest" description="Disordered" evidence="16">
    <location>
        <begin position="1039"/>
        <end position="1098"/>
    </location>
</feature>
<comment type="similarity">
    <text evidence="2">Belongs to the type I cytokine receptor family. Type 2 subfamily.</text>
</comment>
<evidence type="ECO:0000259" key="18">
    <source>
        <dbReference type="PROSITE" id="PS50853"/>
    </source>
</evidence>
<dbReference type="GO" id="GO:0004924">
    <property type="term" value="F:oncostatin-M receptor activity"/>
    <property type="evidence" value="ECO:0007669"/>
    <property type="project" value="Ensembl"/>
</dbReference>
<accession>G3WMN4</accession>
<dbReference type="InterPro" id="IPR040817">
    <property type="entry name" value="LIFR_D2"/>
</dbReference>
<evidence type="ECO:0000256" key="13">
    <source>
        <dbReference type="ARBA" id="ARBA00054569"/>
    </source>
</evidence>
<dbReference type="Ensembl" id="ENSSHAT00000016830.2">
    <property type="protein sequence ID" value="ENSSHAP00000016689.2"/>
    <property type="gene ID" value="ENSSHAG00000014197.2"/>
</dbReference>
<feature type="domain" description="Fibronectin type-III" evidence="18">
    <location>
        <begin position="332"/>
        <end position="431"/>
    </location>
</feature>
<keyword evidence="11" id="KW-0675">Receptor</keyword>
<dbReference type="InterPro" id="IPR050379">
    <property type="entry name" value="Type-I_Cytokine_Rcpt"/>
</dbReference>
<evidence type="ECO:0000256" key="15">
    <source>
        <dbReference type="ARBA" id="ARBA00069968"/>
    </source>
</evidence>
<dbReference type="FunFam" id="2.60.40.10:FF:000607">
    <property type="entry name" value="Leukemia inhibitory factor receptor"/>
    <property type="match status" value="1"/>
</dbReference>
<dbReference type="CDD" id="cd00063">
    <property type="entry name" value="FN3"/>
    <property type="match status" value="3"/>
</dbReference>
<evidence type="ECO:0000256" key="11">
    <source>
        <dbReference type="ARBA" id="ARBA00023170"/>
    </source>
</evidence>
<evidence type="ECO:0000313" key="19">
    <source>
        <dbReference type="Ensembl" id="ENSSHAP00000016689.2"/>
    </source>
</evidence>
<evidence type="ECO:0000256" key="1">
    <source>
        <dbReference type="ARBA" id="ARBA00004251"/>
    </source>
</evidence>
<evidence type="ECO:0000256" key="12">
    <source>
        <dbReference type="ARBA" id="ARBA00023180"/>
    </source>
</evidence>
<dbReference type="FunFam" id="2.60.40.10:FF:000657">
    <property type="entry name" value="Leukemia inhibitory factor receptor"/>
    <property type="match status" value="1"/>
</dbReference>
<comment type="subcellular location">
    <subcellularLocation>
        <location evidence="1">Cell membrane</location>
        <topology evidence="1">Single-pass type I membrane protein</topology>
    </subcellularLocation>
</comment>
<dbReference type="SUPFAM" id="SSF49265">
    <property type="entry name" value="Fibronectin type III"/>
    <property type="match status" value="3"/>
</dbReference>
<keyword evidence="20" id="KW-1185">Reference proteome</keyword>
<evidence type="ECO:0000256" key="16">
    <source>
        <dbReference type="SAM" id="MobiDB-lite"/>
    </source>
</evidence>
<keyword evidence="3" id="KW-1003">Cell membrane</keyword>
<dbReference type="InterPro" id="IPR048497">
    <property type="entry name" value="LIF-R-like_Ig-like"/>
</dbReference>
<keyword evidence="12" id="KW-0325">Glycoprotein</keyword>
<evidence type="ECO:0000256" key="7">
    <source>
        <dbReference type="ARBA" id="ARBA00022737"/>
    </source>
</evidence>
<keyword evidence="4" id="KW-0597">Phosphoprotein</keyword>
<evidence type="ECO:0000256" key="3">
    <source>
        <dbReference type="ARBA" id="ARBA00022475"/>
    </source>
</evidence>
<dbReference type="FunFam" id="2.60.40.10:FF:001124">
    <property type="entry name" value="leukemia inhibitory factor receptor"/>
    <property type="match status" value="1"/>
</dbReference>
<organism evidence="19 20">
    <name type="scientific">Sarcophilus harrisii</name>
    <name type="common">Tasmanian devil</name>
    <name type="synonym">Sarcophilus laniarius</name>
    <dbReference type="NCBI Taxonomy" id="9305"/>
    <lineage>
        <taxon>Eukaryota</taxon>
        <taxon>Metazoa</taxon>
        <taxon>Chordata</taxon>
        <taxon>Craniata</taxon>
        <taxon>Vertebrata</taxon>
        <taxon>Euteleostomi</taxon>
        <taxon>Mammalia</taxon>
        <taxon>Metatheria</taxon>
        <taxon>Dasyuromorphia</taxon>
        <taxon>Dasyuridae</taxon>
        <taxon>Sarcophilus</taxon>
    </lineage>
</organism>